<name>A0AAE3GE85_9PSEU</name>
<keyword evidence="3" id="KW-1185">Reference proteome</keyword>
<dbReference type="PROSITE" id="PS50943">
    <property type="entry name" value="HTH_CROC1"/>
    <property type="match status" value="1"/>
</dbReference>
<dbReference type="InterPro" id="IPR010982">
    <property type="entry name" value="Lambda_DNA-bd_dom_sf"/>
</dbReference>
<organism evidence="2 3">
    <name type="scientific">Goodfellowiella coeruleoviolacea</name>
    <dbReference type="NCBI Taxonomy" id="334858"/>
    <lineage>
        <taxon>Bacteria</taxon>
        <taxon>Bacillati</taxon>
        <taxon>Actinomycetota</taxon>
        <taxon>Actinomycetes</taxon>
        <taxon>Pseudonocardiales</taxon>
        <taxon>Pseudonocardiaceae</taxon>
        <taxon>Goodfellowiella</taxon>
    </lineage>
</organism>
<evidence type="ECO:0000259" key="1">
    <source>
        <dbReference type="PROSITE" id="PS50943"/>
    </source>
</evidence>
<accession>A0AAE3GE85</accession>
<reference evidence="2" key="1">
    <citation type="submission" date="2022-06" db="EMBL/GenBank/DDBJ databases">
        <title>Genomic Encyclopedia of Archaeal and Bacterial Type Strains, Phase II (KMG-II): from individual species to whole genera.</title>
        <authorList>
            <person name="Goeker M."/>
        </authorList>
    </citation>
    <scope>NUCLEOTIDE SEQUENCE</scope>
    <source>
        <strain evidence="2">DSM 43935</strain>
    </source>
</reference>
<dbReference type="Pfam" id="PF13560">
    <property type="entry name" value="HTH_31"/>
    <property type="match status" value="1"/>
</dbReference>
<dbReference type="EMBL" id="JAMTCK010000007">
    <property type="protein sequence ID" value="MCP2166606.1"/>
    <property type="molecule type" value="Genomic_DNA"/>
</dbReference>
<evidence type="ECO:0000313" key="2">
    <source>
        <dbReference type="EMBL" id="MCP2166606.1"/>
    </source>
</evidence>
<dbReference type="AlphaFoldDB" id="A0AAE3GE85"/>
<feature type="domain" description="HTH cro/C1-type" evidence="1">
    <location>
        <begin position="18"/>
        <end position="71"/>
    </location>
</feature>
<dbReference type="SMART" id="SM00530">
    <property type="entry name" value="HTH_XRE"/>
    <property type="match status" value="1"/>
</dbReference>
<comment type="caution">
    <text evidence="2">The sequence shown here is derived from an EMBL/GenBank/DDBJ whole genome shotgun (WGS) entry which is preliminary data.</text>
</comment>
<dbReference type="InterPro" id="IPR001387">
    <property type="entry name" value="Cro/C1-type_HTH"/>
</dbReference>
<dbReference type="SUPFAM" id="SSF47413">
    <property type="entry name" value="lambda repressor-like DNA-binding domains"/>
    <property type="match status" value="1"/>
</dbReference>
<protein>
    <submittedName>
        <fullName evidence="2">Helix-turn-helix domain-containing protein</fullName>
    </submittedName>
</protein>
<sequence>MTAPERFRLARERLSRELRRLRSDAELTGTAAARAAGMSQSKLSKIENGMLLPSVADVERLVVELGAAEEVRAELVALAKALHTETDSRRVVLHRGAHRHQQAVGRIEAKATASRFFLLNLVPALLRSEAYQRAVLALVSEDEREAAVAALAARRSVLDDPGKQFVFLLAEGALRWRLGSAQLMREQVEHIAGHLDRPNVRIGVVPWAAGADAVVLHGFHIYDERVVTVSLHTGSATITDPVDVREYLNLFEKLACRAVYGDQLRELLAGIAADYASLVRTDLVPPGPA</sequence>
<dbReference type="Proteomes" id="UP001206128">
    <property type="component" value="Unassembled WGS sequence"/>
</dbReference>
<gene>
    <name evidence="2" type="ORF">LX83_003474</name>
</gene>
<dbReference type="RefSeq" id="WP_253772640.1">
    <property type="nucleotide sequence ID" value="NZ_JAMTCK010000007.1"/>
</dbReference>
<proteinExistence type="predicted"/>
<dbReference type="GO" id="GO:0003677">
    <property type="term" value="F:DNA binding"/>
    <property type="evidence" value="ECO:0007669"/>
    <property type="project" value="InterPro"/>
</dbReference>
<dbReference type="Gene3D" id="1.10.260.40">
    <property type="entry name" value="lambda repressor-like DNA-binding domains"/>
    <property type="match status" value="1"/>
</dbReference>
<dbReference type="Pfam" id="PF19054">
    <property type="entry name" value="DUF5753"/>
    <property type="match status" value="1"/>
</dbReference>
<dbReference type="InterPro" id="IPR043917">
    <property type="entry name" value="DUF5753"/>
</dbReference>
<evidence type="ECO:0000313" key="3">
    <source>
        <dbReference type="Proteomes" id="UP001206128"/>
    </source>
</evidence>